<dbReference type="PANTHER" id="PTHR32546:SF26">
    <property type="entry name" value="SMOG, ISOFORM D"/>
    <property type="match status" value="1"/>
</dbReference>
<dbReference type="InterPro" id="IPR043458">
    <property type="entry name" value="GPR158/179"/>
</dbReference>
<comment type="subcellular location">
    <subcellularLocation>
        <location evidence="1">Cell membrane</location>
        <topology evidence="1">Multi-pass membrane protein</topology>
    </subcellularLocation>
</comment>
<sequence length="172" mass="19653">MRSWLQLWYQHKQVTDSRSTRHYTTQEYSARLPLDAFKPQDGVTGTNSSDVDVGEINLADMNPEDIRAELKRLYTQLEVLKNKTIRADNPHISKRRGGRKVAHRRFSLQALHHRHQSRSTRHGHDHEPGEGEVSRTPEDSVCSIEGPSAIYDGPSTTYSELGVSYRAPPHKQ</sequence>
<evidence type="ECO:0000256" key="7">
    <source>
        <dbReference type="ARBA" id="ARBA00023224"/>
    </source>
</evidence>
<evidence type="ECO:0000256" key="8">
    <source>
        <dbReference type="SAM" id="MobiDB-lite"/>
    </source>
</evidence>
<comment type="similarity">
    <text evidence="2">Belongs to the G-protein coupled receptor 3 family.</text>
</comment>
<accession>A0ABQ9G021</accession>
<keyword evidence="3" id="KW-0472">Membrane</keyword>
<keyword evidence="6" id="KW-0325">Glycoprotein</keyword>
<feature type="compositionally biased region" description="Basic residues" evidence="8">
    <location>
        <begin position="110"/>
        <end position="121"/>
    </location>
</feature>
<keyword evidence="3" id="KW-1003">Cell membrane</keyword>
<reference evidence="9 10" key="1">
    <citation type="submission" date="2023-02" db="EMBL/GenBank/DDBJ databases">
        <title>LHISI_Scaffold_Assembly.</title>
        <authorList>
            <person name="Stuart O.P."/>
            <person name="Cleave R."/>
            <person name="Magrath M.J.L."/>
            <person name="Mikheyev A.S."/>
        </authorList>
    </citation>
    <scope>NUCLEOTIDE SEQUENCE [LARGE SCALE GENOMIC DNA]</scope>
    <source>
        <strain evidence="9">Daus_M_001</strain>
        <tissue evidence="9">Leg muscle</tissue>
    </source>
</reference>
<evidence type="ECO:0000256" key="4">
    <source>
        <dbReference type="ARBA" id="ARBA00023040"/>
    </source>
</evidence>
<dbReference type="Proteomes" id="UP001159363">
    <property type="component" value="Chromosome 16"/>
</dbReference>
<name>A0ABQ9G021_9NEOP</name>
<evidence type="ECO:0000313" key="10">
    <source>
        <dbReference type="Proteomes" id="UP001159363"/>
    </source>
</evidence>
<gene>
    <name evidence="9" type="ORF">PR048_033352</name>
</gene>
<protein>
    <submittedName>
        <fullName evidence="9">Uncharacterized protein</fullName>
    </submittedName>
</protein>
<evidence type="ECO:0000256" key="2">
    <source>
        <dbReference type="ARBA" id="ARBA00007242"/>
    </source>
</evidence>
<dbReference type="EMBL" id="JARBHB010000017">
    <property type="protein sequence ID" value="KAJ8865830.1"/>
    <property type="molecule type" value="Genomic_DNA"/>
</dbReference>
<keyword evidence="4" id="KW-0297">G-protein coupled receptor</keyword>
<keyword evidence="5" id="KW-0675">Receptor</keyword>
<organism evidence="9 10">
    <name type="scientific">Dryococelus australis</name>
    <dbReference type="NCBI Taxonomy" id="614101"/>
    <lineage>
        <taxon>Eukaryota</taxon>
        <taxon>Metazoa</taxon>
        <taxon>Ecdysozoa</taxon>
        <taxon>Arthropoda</taxon>
        <taxon>Hexapoda</taxon>
        <taxon>Insecta</taxon>
        <taxon>Pterygota</taxon>
        <taxon>Neoptera</taxon>
        <taxon>Polyneoptera</taxon>
        <taxon>Phasmatodea</taxon>
        <taxon>Verophasmatodea</taxon>
        <taxon>Anareolatae</taxon>
        <taxon>Phasmatidae</taxon>
        <taxon>Eurycanthinae</taxon>
        <taxon>Dryococelus</taxon>
    </lineage>
</organism>
<evidence type="ECO:0000256" key="3">
    <source>
        <dbReference type="ARBA" id="ARBA00022475"/>
    </source>
</evidence>
<feature type="compositionally biased region" description="Basic and acidic residues" evidence="8">
    <location>
        <begin position="122"/>
        <end position="138"/>
    </location>
</feature>
<keyword evidence="7" id="KW-0807">Transducer</keyword>
<proteinExistence type="inferred from homology"/>
<comment type="caution">
    <text evidence="9">The sequence shown here is derived from an EMBL/GenBank/DDBJ whole genome shotgun (WGS) entry which is preliminary data.</text>
</comment>
<evidence type="ECO:0000256" key="5">
    <source>
        <dbReference type="ARBA" id="ARBA00023170"/>
    </source>
</evidence>
<evidence type="ECO:0000256" key="6">
    <source>
        <dbReference type="ARBA" id="ARBA00023180"/>
    </source>
</evidence>
<evidence type="ECO:0000313" key="9">
    <source>
        <dbReference type="EMBL" id="KAJ8865830.1"/>
    </source>
</evidence>
<evidence type="ECO:0000256" key="1">
    <source>
        <dbReference type="ARBA" id="ARBA00004651"/>
    </source>
</evidence>
<feature type="region of interest" description="Disordered" evidence="8">
    <location>
        <begin position="110"/>
        <end position="172"/>
    </location>
</feature>
<dbReference type="PANTHER" id="PTHR32546">
    <property type="entry name" value="G-PROTEIN COUPLED RECEPTOR 158-RELATED"/>
    <property type="match status" value="1"/>
</dbReference>
<keyword evidence="10" id="KW-1185">Reference proteome</keyword>